<dbReference type="InterPro" id="IPR013249">
    <property type="entry name" value="RNA_pol_sigma70_r4_t2"/>
</dbReference>
<proteinExistence type="inferred from homology"/>
<dbReference type="SUPFAM" id="SSF88659">
    <property type="entry name" value="Sigma3 and sigma4 domains of RNA polymerase sigma factors"/>
    <property type="match status" value="1"/>
</dbReference>
<dbReference type="Proteomes" id="UP001597112">
    <property type="component" value="Unassembled WGS sequence"/>
</dbReference>
<keyword evidence="7" id="KW-1185">Reference proteome</keyword>
<dbReference type="InterPro" id="IPR014327">
    <property type="entry name" value="RNA_pol_sigma70_bacteroid"/>
</dbReference>
<protein>
    <submittedName>
        <fullName evidence="6">RNA polymerase sigma-70 factor</fullName>
    </submittedName>
</protein>
<dbReference type="InterPro" id="IPR013324">
    <property type="entry name" value="RNA_pol_sigma_r3/r4-like"/>
</dbReference>
<name>A0ABW3KDD8_9BACT</name>
<dbReference type="Gene3D" id="1.10.10.10">
    <property type="entry name" value="Winged helix-like DNA-binding domain superfamily/Winged helix DNA-binding domain"/>
    <property type="match status" value="1"/>
</dbReference>
<organism evidence="6 7">
    <name type="scientific">Ohtaekwangia kribbensis</name>
    <dbReference type="NCBI Taxonomy" id="688913"/>
    <lineage>
        <taxon>Bacteria</taxon>
        <taxon>Pseudomonadati</taxon>
        <taxon>Bacteroidota</taxon>
        <taxon>Cytophagia</taxon>
        <taxon>Cytophagales</taxon>
        <taxon>Fulvivirgaceae</taxon>
        <taxon>Ohtaekwangia</taxon>
    </lineage>
</organism>
<dbReference type="Pfam" id="PF08281">
    <property type="entry name" value="Sigma70_r4_2"/>
    <property type="match status" value="1"/>
</dbReference>
<gene>
    <name evidence="6" type="ORF">ACFQ21_29140</name>
</gene>
<dbReference type="PANTHER" id="PTHR43133">
    <property type="entry name" value="RNA POLYMERASE ECF-TYPE SIGMA FACTO"/>
    <property type="match status" value="1"/>
</dbReference>
<accession>A0ABW3KDD8</accession>
<dbReference type="RefSeq" id="WP_377586117.1">
    <property type="nucleotide sequence ID" value="NZ_JBHTKA010000016.1"/>
</dbReference>
<dbReference type="CDD" id="cd06171">
    <property type="entry name" value="Sigma70_r4"/>
    <property type="match status" value="1"/>
</dbReference>
<evidence type="ECO:0000313" key="6">
    <source>
        <dbReference type="EMBL" id="MFD1003425.1"/>
    </source>
</evidence>
<evidence type="ECO:0000313" key="7">
    <source>
        <dbReference type="Proteomes" id="UP001597112"/>
    </source>
</evidence>
<evidence type="ECO:0000256" key="4">
    <source>
        <dbReference type="ARBA" id="ARBA00023163"/>
    </source>
</evidence>
<dbReference type="PANTHER" id="PTHR43133:SF46">
    <property type="entry name" value="RNA POLYMERASE SIGMA-70 FACTOR ECF SUBFAMILY"/>
    <property type="match status" value="1"/>
</dbReference>
<dbReference type="Gene3D" id="1.10.1740.10">
    <property type="match status" value="1"/>
</dbReference>
<dbReference type="PROSITE" id="PS00622">
    <property type="entry name" value="HTH_LUXR_1"/>
    <property type="match status" value="1"/>
</dbReference>
<reference evidence="7" key="1">
    <citation type="journal article" date="2019" name="Int. J. Syst. Evol. Microbiol.">
        <title>The Global Catalogue of Microorganisms (GCM) 10K type strain sequencing project: providing services to taxonomists for standard genome sequencing and annotation.</title>
        <authorList>
            <consortium name="The Broad Institute Genomics Platform"/>
            <consortium name="The Broad Institute Genome Sequencing Center for Infectious Disease"/>
            <person name="Wu L."/>
            <person name="Ma J."/>
        </authorList>
    </citation>
    <scope>NUCLEOTIDE SEQUENCE [LARGE SCALE GENOMIC DNA]</scope>
    <source>
        <strain evidence="7">CCUG 58938</strain>
    </source>
</reference>
<comment type="similarity">
    <text evidence="1">Belongs to the sigma-70 factor family. ECF subfamily.</text>
</comment>
<keyword evidence="4" id="KW-0804">Transcription</keyword>
<keyword evidence="2" id="KW-0805">Transcription regulation</keyword>
<sequence>MTEPDYFSLVKNIRQNDKKSLEALFRLLYTPLRNYANVIINSKEDAEDIVQEVFLKLWNSRGDLDENKSIKTYLYVCTKHSCLNWLKHTKVRSDYARVMAVVYESSSDELSPHESLVVNDIESDLSIALDELPTQCRKIFELSRFEGLKYHEIASRLNISIKTVETQMSRALVKIRFQLKKHSTTPHTLLWLAIIFSRKL</sequence>
<dbReference type="InterPro" id="IPR000792">
    <property type="entry name" value="Tscrpt_reg_LuxR_C"/>
</dbReference>
<dbReference type="Pfam" id="PF04542">
    <property type="entry name" value="Sigma70_r2"/>
    <property type="match status" value="1"/>
</dbReference>
<dbReference type="InterPro" id="IPR007627">
    <property type="entry name" value="RNA_pol_sigma70_r2"/>
</dbReference>
<comment type="caution">
    <text evidence="6">The sequence shown here is derived from an EMBL/GenBank/DDBJ whole genome shotgun (WGS) entry which is preliminary data.</text>
</comment>
<evidence type="ECO:0000256" key="1">
    <source>
        <dbReference type="ARBA" id="ARBA00010641"/>
    </source>
</evidence>
<dbReference type="NCBIfam" id="TIGR02937">
    <property type="entry name" value="sigma70-ECF"/>
    <property type="match status" value="1"/>
</dbReference>
<dbReference type="InterPro" id="IPR039425">
    <property type="entry name" value="RNA_pol_sigma-70-like"/>
</dbReference>
<dbReference type="InterPro" id="IPR014284">
    <property type="entry name" value="RNA_pol_sigma-70_dom"/>
</dbReference>
<dbReference type="SUPFAM" id="SSF88946">
    <property type="entry name" value="Sigma2 domain of RNA polymerase sigma factors"/>
    <property type="match status" value="1"/>
</dbReference>
<evidence type="ECO:0000256" key="3">
    <source>
        <dbReference type="ARBA" id="ARBA00023082"/>
    </source>
</evidence>
<dbReference type="InterPro" id="IPR013325">
    <property type="entry name" value="RNA_pol_sigma_r2"/>
</dbReference>
<dbReference type="NCBIfam" id="TIGR02985">
    <property type="entry name" value="Sig70_bacteroi1"/>
    <property type="match status" value="1"/>
</dbReference>
<evidence type="ECO:0000256" key="2">
    <source>
        <dbReference type="ARBA" id="ARBA00023015"/>
    </source>
</evidence>
<feature type="domain" description="HTH luxR-type" evidence="5">
    <location>
        <begin position="147"/>
        <end position="174"/>
    </location>
</feature>
<evidence type="ECO:0000259" key="5">
    <source>
        <dbReference type="PROSITE" id="PS00622"/>
    </source>
</evidence>
<dbReference type="InterPro" id="IPR036388">
    <property type="entry name" value="WH-like_DNA-bd_sf"/>
</dbReference>
<dbReference type="EMBL" id="JBHTKA010000016">
    <property type="protein sequence ID" value="MFD1003425.1"/>
    <property type="molecule type" value="Genomic_DNA"/>
</dbReference>
<keyword evidence="3" id="KW-0731">Sigma factor</keyword>